<dbReference type="EMBL" id="JAUJYO010000014">
    <property type="protein sequence ID" value="KAK1298321.1"/>
    <property type="molecule type" value="Genomic_DNA"/>
</dbReference>
<evidence type="ECO:0000256" key="3">
    <source>
        <dbReference type="SAM" id="SignalP"/>
    </source>
</evidence>
<organism evidence="5 6">
    <name type="scientific">Acorus calamus</name>
    <name type="common">Sweet flag</name>
    <dbReference type="NCBI Taxonomy" id="4465"/>
    <lineage>
        <taxon>Eukaryota</taxon>
        <taxon>Viridiplantae</taxon>
        <taxon>Streptophyta</taxon>
        <taxon>Embryophyta</taxon>
        <taxon>Tracheophyta</taxon>
        <taxon>Spermatophyta</taxon>
        <taxon>Magnoliopsida</taxon>
        <taxon>Liliopsida</taxon>
        <taxon>Acoraceae</taxon>
        <taxon>Acorus</taxon>
    </lineage>
</organism>
<keyword evidence="6" id="KW-1185">Reference proteome</keyword>
<feature type="chain" id="PRO_5043720658" description="Wall-associated receptor kinase galacturonan-binding domain-containing protein" evidence="3">
    <location>
        <begin position="23"/>
        <end position="221"/>
    </location>
</feature>
<evidence type="ECO:0000259" key="4">
    <source>
        <dbReference type="Pfam" id="PF13947"/>
    </source>
</evidence>
<comment type="caution">
    <text evidence="5">The sequence shown here is derived from an EMBL/GenBank/DDBJ whole genome shotgun (WGS) entry which is preliminary data.</text>
</comment>
<evidence type="ECO:0000313" key="5">
    <source>
        <dbReference type="EMBL" id="KAK1298321.1"/>
    </source>
</evidence>
<keyword evidence="2 3" id="KW-0732">Signal</keyword>
<gene>
    <name evidence="5" type="ORF">QJS10_CPB14g00218</name>
</gene>
<sequence>MRNQEFPLLLSLGFFICIPCLARNLKQSCPPSSCGDIHDIRYPFRLKDNPHSCGNPDFELSCVANQTVLLIQNMTFYVKEINYTTGHLRIVDVGLANDTCPFPHYHTTIKQFEQDDRFCLSHEEMFPFTVDFISCSPVVSDVNYMFIPCASTAKEMVYVTTGLLNLSELQSSCRHVASVPVNSQDYGAFFGTKLKFSSVAGVLTTMRTGLHMGLIEFIIFR</sequence>
<evidence type="ECO:0000313" key="6">
    <source>
        <dbReference type="Proteomes" id="UP001180020"/>
    </source>
</evidence>
<feature type="signal peptide" evidence="3">
    <location>
        <begin position="1"/>
        <end position="22"/>
    </location>
</feature>
<dbReference type="GO" id="GO:0030247">
    <property type="term" value="F:polysaccharide binding"/>
    <property type="evidence" value="ECO:0007669"/>
    <property type="project" value="InterPro"/>
</dbReference>
<dbReference type="PANTHER" id="PTHR33138">
    <property type="entry name" value="OS01G0690200 PROTEIN"/>
    <property type="match status" value="1"/>
</dbReference>
<dbReference type="GO" id="GO:0016020">
    <property type="term" value="C:membrane"/>
    <property type="evidence" value="ECO:0007669"/>
    <property type="project" value="UniProtKB-SubCell"/>
</dbReference>
<dbReference type="InterPro" id="IPR025287">
    <property type="entry name" value="WAK_GUB"/>
</dbReference>
<protein>
    <recommendedName>
        <fullName evidence="4">Wall-associated receptor kinase galacturonan-binding domain-containing protein</fullName>
    </recommendedName>
</protein>
<dbReference type="Pfam" id="PF13947">
    <property type="entry name" value="GUB_WAK_bind"/>
    <property type="match status" value="1"/>
</dbReference>
<dbReference type="PANTHER" id="PTHR33138:SF1">
    <property type="entry name" value="OS01G0113900 PROTEIN"/>
    <property type="match status" value="1"/>
</dbReference>
<name>A0AAV9DBP1_ACOCL</name>
<reference evidence="5" key="1">
    <citation type="journal article" date="2023" name="Nat. Commun.">
        <title>Diploid and tetraploid genomes of Acorus and the evolution of monocots.</title>
        <authorList>
            <person name="Ma L."/>
            <person name="Liu K.W."/>
            <person name="Li Z."/>
            <person name="Hsiao Y.Y."/>
            <person name="Qi Y."/>
            <person name="Fu T."/>
            <person name="Tang G.D."/>
            <person name="Zhang D."/>
            <person name="Sun W.H."/>
            <person name="Liu D.K."/>
            <person name="Li Y."/>
            <person name="Chen G.Z."/>
            <person name="Liu X.D."/>
            <person name="Liao X.Y."/>
            <person name="Jiang Y.T."/>
            <person name="Yu X."/>
            <person name="Hao Y."/>
            <person name="Huang J."/>
            <person name="Zhao X.W."/>
            <person name="Ke S."/>
            <person name="Chen Y.Y."/>
            <person name="Wu W.L."/>
            <person name="Hsu J.L."/>
            <person name="Lin Y.F."/>
            <person name="Huang M.D."/>
            <person name="Li C.Y."/>
            <person name="Huang L."/>
            <person name="Wang Z.W."/>
            <person name="Zhao X."/>
            <person name="Zhong W.Y."/>
            <person name="Peng D.H."/>
            <person name="Ahmad S."/>
            <person name="Lan S."/>
            <person name="Zhang J.S."/>
            <person name="Tsai W.C."/>
            <person name="Van de Peer Y."/>
            <person name="Liu Z.J."/>
        </authorList>
    </citation>
    <scope>NUCLEOTIDE SEQUENCE</scope>
    <source>
        <strain evidence="5">CP</strain>
    </source>
</reference>
<evidence type="ECO:0000256" key="2">
    <source>
        <dbReference type="ARBA" id="ARBA00022729"/>
    </source>
</evidence>
<accession>A0AAV9DBP1</accession>
<reference evidence="5" key="2">
    <citation type="submission" date="2023-06" db="EMBL/GenBank/DDBJ databases">
        <authorList>
            <person name="Ma L."/>
            <person name="Liu K.-W."/>
            <person name="Li Z."/>
            <person name="Hsiao Y.-Y."/>
            <person name="Qi Y."/>
            <person name="Fu T."/>
            <person name="Tang G."/>
            <person name="Zhang D."/>
            <person name="Sun W.-H."/>
            <person name="Liu D.-K."/>
            <person name="Li Y."/>
            <person name="Chen G.-Z."/>
            <person name="Liu X.-D."/>
            <person name="Liao X.-Y."/>
            <person name="Jiang Y.-T."/>
            <person name="Yu X."/>
            <person name="Hao Y."/>
            <person name="Huang J."/>
            <person name="Zhao X.-W."/>
            <person name="Ke S."/>
            <person name="Chen Y.-Y."/>
            <person name="Wu W.-L."/>
            <person name="Hsu J.-L."/>
            <person name="Lin Y.-F."/>
            <person name="Huang M.-D."/>
            <person name="Li C.-Y."/>
            <person name="Huang L."/>
            <person name="Wang Z.-W."/>
            <person name="Zhao X."/>
            <person name="Zhong W.-Y."/>
            <person name="Peng D.-H."/>
            <person name="Ahmad S."/>
            <person name="Lan S."/>
            <person name="Zhang J.-S."/>
            <person name="Tsai W.-C."/>
            <person name="Van De Peer Y."/>
            <person name="Liu Z.-J."/>
        </authorList>
    </citation>
    <scope>NUCLEOTIDE SEQUENCE</scope>
    <source>
        <strain evidence="5">CP</strain>
        <tissue evidence="5">Leaves</tissue>
    </source>
</reference>
<feature type="domain" description="Wall-associated receptor kinase galacturonan-binding" evidence="4">
    <location>
        <begin position="29"/>
        <end position="92"/>
    </location>
</feature>
<dbReference type="Proteomes" id="UP001180020">
    <property type="component" value="Unassembled WGS sequence"/>
</dbReference>
<dbReference type="AlphaFoldDB" id="A0AAV9DBP1"/>
<comment type="subcellular location">
    <subcellularLocation>
        <location evidence="1">Membrane</location>
        <topology evidence="1">Single-pass membrane protein</topology>
    </subcellularLocation>
</comment>
<proteinExistence type="predicted"/>
<evidence type="ECO:0000256" key="1">
    <source>
        <dbReference type="ARBA" id="ARBA00004167"/>
    </source>
</evidence>